<dbReference type="Proteomes" id="UP000235828">
    <property type="component" value="Chromosome B"/>
</dbReference>
<evidence type="ECO:0000313" key="2">
    <source>
        <dbReference type="Proteomes" id="UP000235828"/>
    </source>
</evidence>
<accession>A0A2N8ZIP2</accession>
<keyword evidence="2" id="KW-1185">Reference proteome</keyword>
<dbReference type="RefSeq" id="WP_102524175.1">
    <property type="nucleotide sequence ID" value="NZ_LT960612.1"/>
</dbReference>
<name>A0A2N8ZIP2_9VIBR</name>
<dbReference type="KEGG" id="vta:B0174"/>
<sequence>MEAKPPVDSRTGGFFVLVGKEFFNWSFLHLNFSDYLVKTIKPINGVYPTTKHERHPHIPP</sequence>
<evidence type="ECO:0000313" key="1">
    <source>
        <dbReference type="EMBL" id="SON51785.1"/>
    </source>
</evidence>
<organism evidence="1 2">
    <name type="scientific">Vibrio tapetis subsp. tapetis</name>
    <dbReference type="NCBI Taxonomy" id="1671868"/>
    <lineage>
        <taxon>Bacteria</taxon>
        <taxon>Pseudomonadati</taxon>
        <taxon>Pseudomonadota</taxon>
        <taxon>Gammaproteobacteria</taxon>
        <taxon>Vibrionales</taxon>
        <taxon>Vibrionaceae</taxon>
        <taxon>Vibrio</taxon>
    </lineage>
</organism>
<proteinExistence type="predicted"/>
<protein>
    <submittedName>
        <fullName evidence="1">Uncharacterized protein</fullName>
    </submittedName>
</protein>
<dbReference type="AlphaFoldDB" id="A0A2N8ZIP2"/>
<gene>
    <name evidence="1" type="ORF">VTAP4600_B0174</name>
</gene>
<dbReference type="EMBL" id="LT960612">
    <property type="protein sequence ID" value="SON51785.1"/>
    <property type="molecule type" value="Genomic_DNA"/>
</dbReference>
<reference evidence="1 2" key="1">
    <citation type="submission" date="2017-10" db="EMBL/GenBank/DDBJ databases">
        <authorList>
            <person name="Banno H."/>
            <person name="Chua N.-H."/>
        </authorList>
    </citation>
    <scope>NUCLEOTIDE SEQUENCE [LARGE SCALE GENOMIC DNA]</scope>
    <source>
        <strain evidence="1">Vibrio tapetis CECT4600</strain>
    </source>
</reference>